<feature type="domain" description="F-box" evidence="1">
    <location>
        <begin position="143"/>
        <end position="191"/>
    </location>
</feature>
<name>A0A1V9ZQE7_9STRA</name>
<evidence type="ECO:0000259" key="1">
    <source>
        <dbReference type="PROSITE" id="PS50181"/>
    </source>
</evidence>
<evidence type="ECO:0000313" key="2">
    <source>
        <dbReference type="EMBL" id="OQS00245.1"/>
    </source>
</evidence>
<dbReference type="Proteomes" id="UP000243217">
    <property type="component" value="Unassembled WGS sequence"/>
</dbReference>
<sequence>MRGTKSLLQSITRGIFNRLPPSHDHVCIVCKDVPKSIRFYEELFGAKQLYKDDENFGDDPAFMKVGSVQIALLPLDPGQIPIKDHNGAHFAISCHEFPAFELIKESLSSDLKRLGSNPHVQYEDYGRQSKVSIWFIFQFAKSGTMLVQLPAECRAVLYAFLEAKELCRLSCTCRLLEDVKGPKAHELWKRLYQRDILNAPRHVPRTCTLERRNAFSDMDNQEEEEENDSFLSFREKLVSARTSCGVDSDEEKKWSIKRMRTLPWPAMYRVCSIKAHQLYNDDARFQEELRLLQEFKRERGRFKELVGNSKKSSDRGIALSCVKYLNKTTRRFLATPNASNNNKAEITAQITSVEEAIKELSSSTFSLRVQLRKDYRKLQAYLLTGKLQMDEEA</sequence>
<proteinExistence type="predicted"/>
<dbReference type="SUPFAM" id="SSF81383">
    <property type="entry name" value="F-box domain"/>
    <property type="match status" value="1"/>
</dbReference>
<dbReference type="PROSITE" id="PS50181">
    <property type="entry name" value="FBOX"/>
    <property type="match status" value="1"/>
</dbReference>
<dbReference type="InterPro" id="IPR029068">
    <property type="entry name" value="Glyas_Bleomycin-R_OHBP_Dase"/>
</dbReference>
<dbReference type="InterPro" id="IPR004360">
    <property type="entry name" value="Glyas_Fos-R_dOase_dom"/>
</dbReference>
<dbReference type="OrthoDB" id="62801at2759"/>
<dbReference type="EMBL" id="JNBS01001732">
    <property type="protein sequence ID" value="OQS00245.1"/>
    <property type="molecule type" value="Genomic_DNA"/>
</dbReference>
<dbReference type="Pfam" id="PF00903">
    <property type="entry name" value="Glyoxalase"/>
    <property type="match status" value="1"/>
</dbReference>
<organism evidence="2 3">
    <name type="scientific">Thraustotheca clavata</name>
    <dbReference type="NCBI Taxonomy" id="74557"/>
    <lineage>
        <taxon>Eukaryota</taxon>
        <taxon>Sar</taxon>
        <taxon>Stramenopiles</taxon>
        <taxon>Oomycota</taxon>
        <taxon>Saprolegniomycetes</taxon>
        <taxon>Saprolegniales</taxon>
        <taxon>Achlyaceae</taxon>
        <taxon>Thraustotheca</taxon>
    </lineage>
</organism>
<dbReference type="InterPro" id="IPR036047">
    <property type="entry name" value="F-box-like_dom_sf"/>
</dbReference>
<comment type="caution">
    <text evidence="2">The sequence shown here is derived from an EMBL/GenBank/DDBJ whole genome shotgun (WGS) entry which is preliminary data.</text>
</comment>
<protein>
    <recommendedName>
        <fullName evidence="1">F-box domain-containing protein</fullName>
    </recommendedName>
</protein>
<dbReference type="SUPFAM" id="SSF54593">
    <property type="entry name" value="Glyoxalase/Bleomycin resistance protein/Dihydroxybiphenyl dioxygenase"/>
    <property type="match status" value="1"/>
</dbReference>
<dbReference type="Gene3D" id="1.20.1280.50">
    <property type="match status" value="1"/>
</dbReference>
<accession>A0A1V9ZQE7</accession>
<gene>
    <name evidence="2" type="ORF">THRCLA_06112</name>
</gene>
<dbReference type="AlphaFoldDB" id="A0A1V9ZQE7"/>
<keyword evidence="3" id="KW-1185">Reference proteome</keyword>
<reference evidence="2 3" key="1">
    <citation type="journal article" date="2014" name="Genome Biol. Evol.">
        <title>The secreted proteins of Achlya hypogyna and Thraustotheca clavata identify the ancestral oomycete secretome and reveal gene acquisitions by horizontal gene transfer.</title>
        <authorList>
            <person name="Misner I."/>
            <person name="Blouin N."/>
            <person name="Leonard G."/>
            <person name="Richards T.A."/>
            <person name="Lane C.E."/>
        </authorList>
    </citation>
    <scope>NUCLEOTIDE SEQUENCE [LARGE SCALE GENOMIC DNA]</scope>
    <source>
        <strain evidence="2 3">ATCC 34112</strain>
    </source>
</reference>
<dbReference type="InterPro" id="IPR001810">
    <property type="entry name" value="F-box_dom"/>
</dbReference>
<evidence type="ECO:0000313" key="3">
    <source>
        <dbReference type="Proteomes" id="UP000243217"/>
    </source>
</evidence>
<dbReference type="Gene3D" id="3.10.180.10">
    <property type="entry name" value="2,3-Dihydroxybiphenyl 1,2-Dioxygenase, domain 1"/>
    <property type="match status" value="1"/>
</dbReference>